<keyword evidence="4" id="KW-1185">Reference proteome</keyword>
<gene>
    <name evidence="3" type="ORF">DPMN_002436</name>
</gene>
<evidence type="ECO:0000313" key="3">
    <source>
        <dbReference type="EMBL" id="KAH3878540.1"/>
    </source>
</evidence>
<evidence type="ECO:0000256" key="2">
    <source>
        <dbReference type="SAM" id="Phobius"/>
    </source>
</evidence>
<keyword evidence="2" id="KW-0472">Membrane</keyword>
<evidence type="ECO:0000313" key="4">
    <source>
        <dbReference type="Proteomes" id="UP000828390"/>
    </source>
</evidence>
<dbReference type="EMBL" id="JAIWYP010000001">
    <property type="protein sequence ID" value="KAH3878540.1"/>
    <property type="molecule type" value="Genomic_DNA"/>
</dbReference>
<sequence>MGVDAVTFRIRIGSFLPSRRHRQSGNKPGNKDKHYSPYVKSSDIHLRVFASSICILLILHYYVAAMHAVNFVSTLPLAGNSMCQFMENEADFPACSNSVTSIHQANIGLPHAPSQVNLGFNIKETVLLLAGDVELNPGPTELDAILAAIKSSEASLLNEMRLIRAEMSEIKHDVNNLKVENTALRGKIGTLNTKCENIDTRIFDIERNISDGQDLTENLRLDVDHLHNQCDEHDDLIKSIQENIESLNRKAIASNMRIFGWHIDQRLDEKEHKSRAISDILKVASPTTNWVPDDIKRIQVLNSTKEGYPPLTILTFRFEDDKARAYRGREELRKQGIRIGDDLTRTQRNTLSSLREHGKFGYFYKGQLHVKDTLQQPTSQRRTVTGRRKAPPTLIDIDQNEHDVGDISEHVRMNGDRIASINE</sequence>
<name>A0A9D4MJP1_DREPO</name>
<proteinExistence type="predicted"/>
<reference evidence="3" key="1">
    <citation type="journal article" date="2019" name="bioRxiv">
        <title>The Genome of the Zebra Mussel, Dreissena polymorpha: A Resource for Invasive Species Research.</title>
        <authorList>
            <person name="McCartney M.A."/>
            <person name="Auch B."/>
            <person name="Kono T."/>
            <person name="Mallez S."/>
            <person name="Zhang Y."/>
            <person name="Obille A."/>
            <person name="Becker A."/>
            <person name="Abrahante J.E."/>
            <person name="Garbe J."/>
            <person name="Badalamenti J.P."/>
            <person name="Herman A."/>
            <person name="Mangelson H."/>
            <person name="Liachko I."/>
            <person name="Sullivan S."/>
            <person name="Sone E.D."/>
            <person name="Koren S."/>
            <person name="Silverstein K.A.T."/>
            <person name="Beckman K.B."/>
            <person name="Gohl D.M."/>
        </authorList>
    </citation>
    <scope>NUCLEOTIDE SEQUENCE</scope>
    <source>
        <strain evidence="3">Duluth1</strain>
        <tissue evidence="3">Whole animal</tissue>
    </source>
</reference>
<keyword evidence="2" id="KW-0812">Transmembrane</keyword>
<reference evidence="3" key="2">
    <citation type="submission" date="2020-11" db="EMBL/GenBank/DDBJ databases">
        <authorList>
            <person name="McCartney M.A."/>
            <person name="Auch B."/>
            <person name="Kono T."/>
            <person name="Mallez S."/>
            <person name="Becker A."/>
            <person name="Gohl D.M."/>
            <person name="Silverstein K.A.T."/>
            <person name="Koren S."/>
            <person name="Bechman K.B."/>
            <person name="Herman A."/>
            <person name="Abrahante J.E."/>
            <person name="Garbe J."/>
        </authorList>
    </citation>
    <scope>NUCLEOTIDE SEQUENCE</scope>
    <source>
        <strain evidence="3">Duluth1</strain>
        <tissue evidence="3">Whole animal</tissue>
    </source>
</reference>
<dbReference type="Proteomes" id="UP000828390">
    <property type="component" value="Unassembled WGS sequence"/>
</dbReference>
<organism evidence="3 4">
    <name type="scientific">Dreissena polymorpha</name>
    <name type="common">Zebra mussel</name>
    <name type="synonym">Mytilus polymorpha</name>
    <dbReference type="NCBI Taxonomy" id="45954"/>
    <lineage>
        <taxon>Eukaryota</taxon>
        <taxon>Metazoa</taxon>
        <taxon>Spiralia</taxon>
        <taxon>Lophotrochozoa</taxon>
        <taxon>Mollusca</taxon>
        <taxon>Bivalvia</taxon>
        <taxon>Autobranchia</taxon>
        <taxon>Heteroconchia</taxon>
        <taxon>Euheterodonta</taxon>
        <taxon>Imparidentia</taxon>
        <taxon>Neoheterodontei</taxon>
        <taxon>Myida</taxon>
        <taxon>Dreissenoidea</taxon>
        <taxon>Dreissenidae</taxon>
        <taxon>Dreissena</taxon>
    </lineage>
</organism>
<comment type="caution">
    <text evidence="3">The sequence shown here is derived from an EMBL/GenBank/DDBJ whole genome shotgun (WGS) entry which is preliminary data.</text>
</comment>
<keyword evidence="1" id="KW-0175">Coiled coil</keyword>
<keyword evidence="2" id="KW-1133">Transmembrane helix</keyword>
<feature type="coiled-coil region" evidence="1">
    <location>
        <begin position="230"/>
        <end position="257"/>
    </location>
</feature>
<feature type="transmembrane region" description="Helical" evidence="2">
    <location>
        <begin position="44"/>
        <end position="63"/>
    </location>
</feature>
<evidence type="ECO:0000256" key="1">
    <source>
        <dbReference type="SAM" id="Coils"/>
    </source>
</evidence>
<accession>A0A9D4MJP1</accession>
<protein>
    <submittedName>
        <fullName evidence="3">Uncharacterized protein</fullName>
    </submittedName>
</protein>
<dbReference type="AlphaFoldDB" id="A0A9D4MJP1"/>